<dbReference type="AlphaFoldDB" id="A0AA40BTJ2"/>
<evidence type="ECO:0000313" key="1">
    <source>
        <dbReference type="EMBL" id="KAK0740132.1"/>
    </source>
</evidence>
<proteinExistence type="predicted"/>
<comment type="caution">
    <text evidence="1">The sequence shown here is derived from an EMBL/GenBank/DDBJ whole genome shotgun (WGS) entry which is preliminary data.</text>
</comment>
<protein>
    <submittedName>
        <fullName evidence="1">Uncharacterized protein</fullName>
    </submittedName>
</protein>
<evidence type="ECO:0000313" key="2">
    <source>
        <dbReference type="Proteomes" id="UP001172155"/>
    </source>
</evidence>
<gene>
    <name evidence="1" type="ORF">B0T18DRAFT_417264</name>
</gene>
<dbReference type="EMBL" id="JAUKUD010000006">
    <property type="protein sequence ID" value="KAK0740132.1"/>
    <property type="molecule type" value="Genomic_DNA"/>
</dbReference>
<sequence length="65" mass="7077">MARVLPFLPVEGSHTPERSLSNLHHLAGQHGHHILGDAAHHGAVNQRAVGRQPGSSIKRICLSYR</sequence>
<name>A0AA40BTJ2_9PEZI</name>
<keyword evidence="2" id="KW-1185">Reference proteome</keyword>
<accession>A0AA40BTJ2</accession>
<reference evidence="1" key="1">
    <citation type="submission" date="2023-06" db="EMBL/GenBank/DDBJ databases">
        <title>Genome-scale phylogeny and comparative genomics of the fungal order Sordariales.</title>
        <authorList>
            <consortium name="Lawrence Berkeley National Laboratory"/>
            <person name="Hensen N."/>
            <person name="Bonometti L."/>
            <person name="Westerberg I."/>
            <person name="Brannstrom I.O."/>
            <person name="Guillou S."/>
            <person name="Cros-Aarteil S."/>
            <person name="Calhoun S."/>
            <person name="Haridas S."/>
            <person name="Kuo A."/>
            <person name="Mondo S."/>
            <person name="Pangilinan J."/>
            <person name="Riley R."/>
            <person name="LaButti K."/>
            <person name="Andreopoulos B."/>
            <person name="Lipzen A."/>
            <person name="Chen C."/>
            <person name="Yanf M."/>
            <person name="Daum C."/>
            <person name="Ng V."/>
            <person name="Clum A."/>
            <person name="Steindorff A."/>
            <person name="Ohm R."/>
            <person name="Martin F."/>
            <person name="Silar P."/>
            <person name="Natvig D."/>
            <person name="Lalanne C."/>
            <person name="Gautier V."/>
            <person name="Ament-velasquez S.L."/>
            <person name="Kruys A."/>
            <person name="Hutchinson M.I."/>
            <person name="Powell A.J."/>
            <person name="Barry K."/>
            <person name="Miller A.N."/>
            <person name="Grigoriev I.V."/>
            <person name="Debuchy R."/>
            <person name="Gladieux P."/>
            <person name="Thoren M.H."/>
            <person name="Johannesson H."/>
        </authorList>
    </citation>
    <scope>NUCLEOTIDE SEQUENCE</scope>
    <source>
        <strain evidence="1">SMH3187-1</strain>
    </source>
</reference>
<dbReference type="Proteomes" id="UP001172155">
    <property type="component" value="Unassembled WGS sequence"/>
</dbReference>
<organism evidence="1 2">
    <name type="scientific">Schizothecium vesticola</name>
    <dbReference type="NCBI Taxonomy" id="314040"/>
    <lineage>
        <taxon>Eukaryota</taxon>
        <taxon>Fungi</taxon>
        <taxon>Dikarya</taxon>
        <taxon>Ascomycota</taxon>
        <taxon>Pezizomycotina</taxon>
        <taxon>Sordariomycetes</taxon>
        <taxon>Sordariomycetidae</taxon>
        <taxon>Sordariales</taxon>
        <taxon>Schizotheciaceae</taxon>
        <taxon>Schizothecium</taxon>
    </lineage>
</organism>